<comment type="caution">
    <text evidence="4">The sequence shown here is derived from an EMBL/GenBank/DDBJ whole genome shotgun (WGS) entry which is preliminary data.</text>
</comment>
<feature type="domain" description="Peptidase M14" evidence="3">
    <location>
        <begin position="112"/>
        <end position="373"/>
    </location>
</feature>
<dbReference type="InterPro" id="IPR050821">
    <property type="entry name" value="Cytosolic_carboxypeptidase"/>
</dbReference>
<proteinExistence type="inferred from homology"/>
<dbReference type="PROSITE" id="PS52035">
    <property type="entry name" value="PEPTIDASE_M14"/>
    <property type="match status" value="1"/>
</dbReference>
<dbReference type="CDD" id="cd06234">
    <property type="entry name" value="M14_PaCCP-like"/>
    <property type="match status" value="1"/>
</dbReference>
<evidence type="ECO:0000256" key="2">
    <source>
        <dbReference type="PROSITE-ProRule" id="PRU01379"/>
    </source>
</evidence>
<evidence type="ECO:0000313" key="4">
    <source>
        <dbReference type="EMBL" id="NDY96698.1"/>
    </source>
</evidence>
<dbReference type="Gene3D" id="2.60.40.3120">
    <property type="match status" value="1"/>
</dbReference>
<feature type="active site" description="Proton donor/acceptor" evidence="2">
    <location>
        <position position="337"/>
    </location>
</feature>
<sequence length="377" mass="42462">MALSIHSRFDGGNIEVVSADSADAIVLKIRPDAGDEHLQWFYFQLCDAAGQSCRMTIENAGEVSYPAGFENYRAVCSSDRIQWRRVPTRFDGKRLIIEDTPDVDVVEYAYFAPYSLDRHRQLIADALDSSLVRAESLCTTPDGHAHTLLTIGQPDSGRQCLWITARQHPGETMAEWWVEGFLDRLLDEEDPVARRLLEQAVVYLVPNMCIDGSVRGHLRCNAHGRNLNREWREPSAEFSPEVYYVIERMRQTGVDFSLDVHGDEELPYNFIAGSEGIASWNASRQIELDNFKDLLATISPDFQTRHGYAVGEPGSADLRKCTDWVGETFGCLAMTLEMPFKDSDITPLPATAWSPERSRHMGRACIDAIAQWLEGRA</sequence>
<dbReference type="GO" id="GO:0008270">
    <property type="term" value="F:zinc ion binding"/>
    <property type="evidence" value="ECO:0007669"/>
    <property type="project" value="InterPro"/>
</dbReference>
<dbReference type="GO" id="GO:0006508">
    <property type="term" value="P:proteolysis"/>
    <property type="evidence" value="ECO:0007669"/>
    <property type="project" value="InterPro"/>
</dbReference>
<dbReference type="InterPro" id="IPR000834">
    <property type="entry name" value="Peptidase_M14"/>
</dbReference>
<protein>
    <submittedName>
        <fullName evidence="4">Carboxypeptidase family protein</fullName>
    </submittedName>
</protein>
<keyword evidence="4" id="KW-0121">Carboxypeptidase</keyword>
<organism evidence="4 5">
    <name type="scientific">Wenzhouxiangella limi</name>
    <dbReference type="NCBI Taxonomy" id="2707351"/>
    <lineage>
        <taxon>Bacteria</taxon>
        <taxon>Pseudomonadati</taxon>
        <taxon>Pseudomonadota</taxon>
        <taxon>Gammaproteobacteria</taxon>
        <taxon>Chromatiales</taxon>
        <taxon>Wenzhouxiangellaceae</taxon>
        <taxon>Wenzhouxiangella</taxon>
    </lineage>
</organism>
<keyword evidence="4" id="KW-0645">Protease</keyword>
<dbReference type="Gene3D" id="3.40.630.10">
    <property type="entry name" value="Zn peptidases"/>
    <property type="match status" value="1"/>
</dbReference>
<dbReference type="PANTHER" id="PTHR12756">
    <property type="entry name" value="CYTOSOLIC CARBOXYPEPTIDASE"/>
    <property type="match status" value="1"/>
</dbReference>
<dbReference type="InterPro" id="IPR040626">
    <property type="entry name" value="Pepdidase_M14_N"/>
</dbReference>
<dbReference type="GO" id="GO:0004181">
    <property type="term" value="F:metallocarboxypeptidase activity"/>
    <property type="evidence" value="ECO:0007669"/>
    <property type="project" value="InterPro"/>
</dbReference>
<dbReference type="Pfam" id="PF00246">
    <property type="entry name" value="Peptidase_M14"/>
    <property type="match status" value="1"/>
</dbReference>
<name>A0A845V0V3_9GAMM</name>
<dbReference type="AlphaFoldDB" id="A0A845V0V3"/>
<reference evidence="4 5" key="1">
    <citation type="submission" date="2020-02" db="EMBL/GenBank/DDBJ databases">
        <authorList>
            <person name="Zhang X.-Y."/>
        </authorList>
    </citation>
    <scope>NUCLEOTIDE SEQUENCE [LARGE SCALE GENOMIC DNA]</scope>
    <source>
        <strain evidence="4 5">C33</strain>
    </source>
</reference>
<keyword evidence="5" id="KW-1185">Reference proteome</keyword>
<dbReference type="Pfam" id="PF18027">
    <property type="entry name" value="Pepdidase_M14_N"/>
    <property type="match status" value="1"/>
</dbReference>
<dbReference type="RefSeq" id="WP_164212078.1">
    <property type="nucleotide sequence ID" value="NZ_JAAGSC010000043.1"/>
</dbReference>
<dbReference type="EMBL" id="JAAGSC010000043">
    <property type="protein sequence ID" value="NDY96698.1"/>
    <property type="molecule type" value="Genomic_DNA"/>
</dbReference>
<comment type="similarity">
    <text evidence="2">Belongs to the peptidase M14 family.</text>
</comment>
<gene>
    <name evidence="4" type="ORF">G3I74_13260</name>
</gene>
<accession>A0A845V0V3</accession>
<evidence type="ECO:0000313" key="5">
    <source>
        <dbReference type="Proteomes" id="UP000484885"/>
    </source>
</evidence>
<keyword evidence="4" id="KW-0378">Hydrolase</keyword>
<comment type="cofactor">
    <cofactor evidence="1">
        <name>Zn(2+)</name>
        <dbReference type="ChEBI" id="CHEBI:29105"/>
    </cofactor>
</comment>
<evidence type="ECO:0000256" key="1">
    <source>
        <dbReference type="ARBA" id="ARBA00001947"/>
    </source>
</evidence>
<evidence type="ECO:0000259" key="3">
    <source>
        <dbReference type="PROSITE" id="PS52035"/>
    </source>
</evidence>
<dbReference type="PANTHER" id="PTHR12756:SF11">
    <property type="entry name" value="CYTOSOLIC CARBOXYPEPTIDASE 1"/>
    <property type="match status" value="1"/>
</dbReference>
<dbReference type="SUPFAM" id="SSF53187">
    <property type="entry name" value="Zn-dependent exopeptidases"/>
    <property type="match status" value="1"/>
</dbReference>
<dbReference type="Proteomes" id="UP000484885">
    <property type="component" value="Unassembled WGS sequence"/>
</dbReference>